<proteinExistence type="predicted"/>
<dbReference type="EMBL" id="AICP01000061">
    <property type="protein sequence ID" value="EID19828.1"/>
    <property type="molecule type" value="Genomic_DNA"/>
</dbReference>
<comment type="caution">
    <text evidence="1">The sequence shown here is derived from an EMBL/GenBank/DDBJ whole genome shotgun (WGS) entry which is preliminary data.</text>
</comment>
<protein>
    <submittedName>
        <fullName evidence="1">Uncharacterized protein</fullName>
    </submittedName>
</protein>
<keyword evidence="2" id="KW-1185">Reference proteome</keyword>
<dbReference type="Proteomes" id="UP000003245">
    <property type="component" value="Unassembled WGS sequence"/>
</dbReference>
<evidence type="ECO:0000313" key="2">
    <source>
        <dbReference type="Proteomes" id="UP000003245"/>
    </source>
</evidence>
<name>I0S8X5_STRAP</name>
<sequence length="133" mass="15258">MDLITFVDKLTPVLVVIIPSYFSYKSNKSSKETDKRIEALSEDFGGLKAAVASIQEIGDKNNDDLNLIQKGLQRLQRFRLQENLKKALRRGYTTQHELEELSRLYESYVELGGNGAIKILFEKFSKLDTKEEK</sequence>
<evidence type="ECO:0000313" key="1">
    <source>
        <dbReference type="EMBL" id="EID19828.1"/>
    </source>
</evidence>
<gene>
    <name evidence="1" type="ORF">HMPREF1043_0856</name>
</gene>
<organism evidence="1 2">
    <name type="scientific">Streptococcus anginosus subsp. whileyi CCUG 39159</name>
    <dbReference type="NCBI Taxonomy" id="1095729"/>
    <lineage>
        <taxon>Bacteria</taxon>
        <taxon>Bacillati</taxon>
        <taxon>Bacillota</taxon>
        <taxon>Bacilli</taxon>
        <taxon>Lactobacillales</taxon>
        <taxon>Streptococcaceae</taxon>
        <taxon>Streptococcus</taxon>
        <taxon>Streptococcus anginosus group</taxon>
    </lineage>
</organism>
<reference evidence="1 2" key="1">
    <citation type="submission" date="2012-01" db="EMBL/GenBank/DDBJ databases">
        <authorList>
            <person name="Harkins D.M."/>
            <person name="Madupu R."/>
            <person name="Durkin A.S."/>
            <person name="Torralba M."/>
            <person name="Methe B."/>
            <person name="Sutton G.G."/>
            <person name="Nelson K.E."/>
        </authorList>
    </citation>
    <scope>NUCLEOTIDE SEQUENCE [LARGE SCALE GENOMIC DNA]</scope>
    <source>
        <strain evidence="1 2">CCUG 39159</strain>
    </source>
</reference>
<dbReference type="RefSeq" id="WP_003038210.1">
    <property type="nucleotide sequence ID" value="NZ_AICP01000061.1"/>
</dbReference>
<dbReference type="PATRIC" id="fig|1095729.3.peg.1952"/>
<dbReference type="AlphaFoldDB" id="I0S8X5"/>
<accession>I0S8X5</accession>